<reference evidence="2" key="1">
    <citation type="submission" date="2024-06" db="EMBL/GenBank/DDBJ databases">
        <title>Sequencing and assembly of the genome of Dyadobacter sp. strain 676, a symbiont of Cyamopsis tetragonoloba.</title>
        <authorList>
            <person name="Guro P."/>
            <person name="Sazanova A."/>
            <person name="Kuznetsova I."/>
            <person name="Belimov A."/>
            <person name="Safronova V."/>
        </authorList>
    </citation>
    <scope>NUCLEOTIDE SEQUENCE</scope>
    <source>
        <strain evidence="2">676</strain>
    </source>
</reference>
<evidence type="ECO:0000256" key="1">
    <source>
        <dbReference type="SAM" id="Phobius"/>
    </source>
</evidence>
<proteinExistence type="predicted"/>
<accession>A0AAU8FN91</accession>
<dbReference type="RefSeq" id="WP_353720186.1">
    <property type="nucleotide sequence ID" value="NZ_CP159289.1"/>
</dbReference>
<gene>
    <name evidence="2" type="ORF">ABV298_00150</name>
</gene>
<name>A0AAU8FN91_9BACT</name>
<protein>
    <submittedName>
        <fullName evidence="2">Uncharacterized protein</fullName>
    </submittedName>
</protein>
<dbReference type="EMBL" id="CP159289">
    <property type="protein sequence ID" value="XCH24879.1"/>
    <property type="molecule type" value="Genomic_DNA"/>
</dbReference>
<keyword evidence="1" id="KW-1133">Transmembrane helix</keyword>
<keyword evidence="1" id="KW-0472">Membrane</keyword>
<dbReference type="AlphaFoldDB" id="A0AAU8FN91"/>
<keyword evidence="1" id="KW-0812">Transmembrane</keyword>
<evidence type="ECO:0000313" key="2">
    <source>
        <dbReference type="EMBL" id="XCH24879.1"/>
    </source>
</evidence>
<organism evidence="2">
    <name type="scientific">Dyadobacter sp. 676</name>
    <dbReference type="NCBI Taxonomy" id="3088362"/>
    <lineage>
        <taxon>Bacteria</taxon>
        <taxon>Pseudomonadati</taxon>
        <taxon>Bacteroidota</taxon>
        <taxon>Cytophagia</taxon>
        <taxon>Cytophagales</taxon>
        <taxon>Spirosomataceae</taxon>
        <taxon>Dyadobacter</taxon>
    </lineage>
</organism>
<feature type="transmembrane region" description="Helical" evidence="1">
    <location>
        <begin position="56"/>
        <end position="78"/>
    </location>
</feature>
<sequence>MAKIELGGHLYDTNLDIDVQAILDKVHAAANGEEIPGVQVFHLPENQFTAEENTTAAAAGFSWVTIAVIGGIIALLFIPAKK</sequence>